<gene>
    <name evidence="2" type="ORF">FCALED_LOCUS3053</name>
</gene>
<name>A0A9N8WJS8_9GLOM</name>
<organism evidence="2 3">
    <name type="scientific">Funneliformis caledonium</name>
    <dbReference type="NCBI Taxonomy" id="1117310"/>
    <lineage>
        <taxon>Eukaryota</taxon>
        <taxon>Fungi</taxon>
        <taxon>Fungi incertae sedis</taxon>
        <taxon>Mucoromycota</taxon>
        <taxon>Glomeromycotina</taxon>
        <taxon>Glomeromycetes</taxon>
        <taxon>Glomerales</taxon>
        <taxon>Glomeraceae</taxon>
        <taxon>Funneliformis</taxon>
    </lineage>
</organism>
<dbReference type="InterPro" id="IPR041698">
    <property type="entry name" value="Methyltransf_25"/>
</dbReference>
<dbReference type="CDD" id="cd02440">
    <property type="entry name" value="AdoMet_MTases"/>
    <property type="match status" value="1"/>
</dbReference>
<feature type="domain" description="Methyltransferase" evidence="1">
    <location>
        <begin position="83"/>
        <end position="177"/>
    </location>
</feature>
<dbReference type="PANTHER" id="PTHR43591:SF24">
    <property type="entry name" value="2-METHOXY-6-POLYPRENYL-1,4-BENZOQUINOL METHYLASE, MITOCHONDRIAL"/>
    <property type="match status" value="1"/>
</dbReference>
<dbReference type="Pfam" id="PF13649">
    <property type="entry name" value="Methyltransf_25"/>
    <property type="match status" value="1"/>
</dbReference>
<accession>A0A9N8WJS8</accession>
<dbReference type="OrthoDB" id="184880at2759"/>
<reference evidence="2" key="1">
    <citation type="submission" date="2021-06" db="EMBL/GenBank/DDBJ databases">
        <authorList>
            <person name="Kallberg Y."/>
            <person name="Tangrot J."/>
            <person name="Rosling A."/>
        </authorList>
    </citation>
    <scope>NUCLEOTIDE SEQUENCE</scope>
    <source>
        <strain evidence="2">UK204</strain>
    </source>
</reference>
<dbReference type="EMBL" id="CAJVPQ010000509">
    <property type="protein sequence ID" value="CAG8487928.1"/>
    <property type="molecule type" value="Genomic_DNA"/>
</dbReference>
<dbReference type="InterPro" id="IPR029063">
    <property type="entry name" value="SAM-dependent_MTases_sf"/>
</dbReference>
<evidence type="ECO:0000313" key="3">
    <source>
        <dbReference type="Proteomes" id="UP000789570"/>
    </source>
</evidence>
<dbReference type="SUPFAM" id="SSF53335">
    <property type="entry name" value="S-adenosyl-L-methionine-dependent methyltransferases"/>
    <property type="match status" value="1"/>
</dbReference>
<dbReference type="AlphaFoldDB" id="A0A9N8WJS8"/>
<keyword evidence="3" id="KW-1185">Reference proteome</keyword>
<evidence type="ECO:0000259" key="1">
    <source>
        <dbReference type="Pfam" id="PF13649"/>
    </source>
</evidence>
<sequence length="307" mass="36145">MGNHLEKPEEILKGIETSHFAKKLRRAIIKDNHHVCQKKNREILDNRIHLKIIEDLMHSYYRYIWNSNFSSPVEQMLQSGANVLDLGCGFGQWLIDLGKEYPGCDYVGIDYEENFQSQFNVPKNVKFLKHNFLLNGIPYKDNTFDFIHMKIMMKCFTEAEWKTLMVPEIFRVCKPGGWIEIIDSDYEVFNIGPKTRNYHQARKIDLYEIINEISTNLNQLQDIMNESQELGFTIIKEKISAWYPIQHQNSDETFEIASEVLNSIYPFMSSNTKINRADYKTLSEQIIKEIAVNKSYSKTYRMITQKQ</sequence>
<dbReference type="Gene3D" id="3.40.50.150">
    <property type="entry name" value="Vaccinia Virus protein VP39"/>
    <property type="match status" value="1"/>
</dbReference>
<dbReference type="GO" id="GO:0008168">
    <property type="term" value="F:methyltransferase activity"/>
    <property type="evidence" value="ECO:0007669"/>
    <property type="project" value="TreeGrafter"/>
</dbReference>
<comment type="caution">
    <text evidence="2">The sequence shown here is derived from an EMBL/GenBank/DDBJ whole genome shotgun (WGS) entry which is preliminary data.</text>
</comment>
<proteinExistence type="predicted"/>
<protein>
    <submittedName>
        <fullName evidence="2">4332_t:CDS:1</fullName>
    </submittedName>
</protein>
<evidence type="ECO:0000313" key="2">
    <source>
        <dbReference type="EMBL" id="CAG8487928.1"/>
    </source>
</evidence>
<dbReference type="Proteomes" id="UP000789570">
    <property type="component" value="Unassembled WGS sequence"/>
</dbReference>
<dbReference type="PANTHER" id="PTHR43591">
    <property type="entry name" value="METHYLTRANSFERASE"/>
    <property type="match status" value="1"/>
</dbReference>